<dbReference type="Gene3D" id="3.20.20.370">
    <property type="entry name" value="Glycoside hydrolase/deacetylase"/>
    <property type="match status" value="1"/>
</dbReference>
<dbReference type="Proteomes" id="UP001438707">
    <property type="component" value="Unassembled WGS sequence"/>
</dbReference>
<evidence type="ECO:0000259" key="1">
    <source>
        <dbReference type="Pfam" id="PF01522"/>
    </source>
</evidence>
<dbReference type="GO" id="GO:0016810">
    <property type="term" value="F:hydrolase activity, acting on carbon-nitrogen (but not peptide) bonds"/>
    <property type="evidence" value="ECO:0007669"/>
    <property type="project" value="InterPro"/>
</dbReference>
<sequence length="327" mass="36426">MVQDAAKKTRKALPLQMCGRYEYVSINDRRPYTWPKGSKLAVFLALNVEIFTLDDESNIGLIGDQPAPYVAAYGWKDYGNRVGVWRLLDMFQKLGLPCAMLLNSELYSQCPELMAESRRLGHEVVGHSRTNSEWQGVLPEDEEWAIVRECTATIAKHEGRQPKGWLGAGLSESSVTPDLLTEEGYEYVMDFGTLDDQPIYMSTRSGKPLLAVPYAQDLNDYGAILTRHWTFSQYADAIIDAFDELLRLAKEGETALVLPISLHTFLVGQPAALKHLRRALEHICKHAKDIWITTPGSIAQHVQQLPPGTVPGDGKFVKPSSAPTEAV</sequence>
<dbReference type="InterPro" id="IPR002509">
    <property type="entry name" value="NODB_dom"/>
</dbReference>
<dbReference type="EMBL" id="JALJOS010000018">
    <property type="protein sequence ID" value="KAK9827495.1"/>
    <property type="molecule type" value="Genomic_DNA"/>
</dbReference>
<dbReference type="AlphaFoldDB" id="A0AAW1R1S1"/>
<dbReference type="SUPFAM" id="SSF88713">
    <property type="entry name" value="Glycoside hydrolase/deacetylase"/>
    <property type="match status" value="1"/>
</dbReference>
<protein>
    <recommendedName>
        <fullName evidence="1">NodB homology domain-containing protein</fullName>
    </recommendedName>
</protein>
<dbReference type="PANTHER" id="PTHR43123:SF4">
    <property type="entry name" value="POLYSACCHARIDE DEACETYLASE"/>
    <property type="match status" value="1"/>
</dbReference>
<proteinExistence type="predicted"/>
<keyword evidence="3" id="KW-1185">Reference proteome</keyword>
<gene>
    <name evidence="2" type="ORF">WJX74_005676</name>
</gene>
<organism evidence="2 3">
    <name type="scientific">Apatococcus lobatus</name>
    <dbReference type="NCBI Taxonomy" id="904363"/>
    <lineage>
        <taxon>Eukaryota</taxon>
        <taxon>Viridiplantae</taxon>
        <taxon>Chlorophyta</taxon>
        <taxon>core chlorophytes</taxon>
        <taxon>Trebouxiophyceae</taxon>
        <taxon>Chlorellales</taxon>
        <taxon>Chlorellaceae</taxon>
        <taxon>Apatococcus</taxon>
    </lineage>
</organism>
<comment type="caution">
    <text evidence="2">The sequence shown here is derived from an EMBL/GenBank/DDBJ whole genome shotgun (WGS) entry which is preliminary data.</text>
</comment>
<feature type="domain" description="NodB homology" evidence="1">
    <location>
        <begin position="77"/>
        <end position="188"/>
    </location>
</feature>
<evidence type="ECO:0000313" key="3">
    <source>
        <dbReference type="Proteomes" id="UP001438707"/>
    </source>
</evidence>
<reference evidence="2 3" key="1">
    <citation type="journal article" date="2024" name="Nat. Commun.">
        <title>Phylogenomics reveals the evolutionary origins of lichenization in chlorophyte algae.</title>
        <authorList>
            <person name="Puginier C."/>
            <person name="Libourel C."/>
            <person name="Otte J."/>
            <person name="Skaloud P."/>
            <person name="Haon M."/>
            <person name="Grisel S."/>
            <person name="Petersen M."/>
            <person name="Berrin J.G."/>
            <person name="Delaux P.M."/>
            <person name="Dal Grande F."/>
            <person name="Keller J."/>
        </authorList>
    </citation>
    <scope>NUCLEOTIDE SEQUENCE [LARGE SCALE GENOMIC DNA]</scope>
    <source>
        <strain evidence="2 3">SAG 2145</strain>
    </source>
</reference>
<name>A0AAW1R1S1_9CHLO</name>
<dbReference type="InterPro" id="IPR011330">
    <property type="entry name" value="Glyco_hydro/deAcase_b/a-brl"/>
</dbReference>
<accession>A0AAW1R1S1</accession>
<dbReference type="Pfam" id="PF01522">
    <property type="entry name" value="Polysacc_deac_1"/>
    <property type="match status" value="1"/>
</dbReference>
<dbReference type="GO" id="GO:0005975">
    <property type="term" value="P:carbohydrate metabolic process"/>
    <property type="evidence" value="ECO:0007669"/>
    <property type="project" value="InterPro"/>
</dbReference>
<dbReference type="PANTHER" id="PTHR43123">
    <property type="entry name" value="POLYSACCHARIDE DEACETYLASE-RELATED"/>
    <property type="match status" value="1"/>
</dbReference>
<evidence type="ECO:0000313" key="2">
    <source>
        <dbReference type="EMBL" id="KAK9827495.1"/>
    </source>
</evidence>